<dbReference type="SUPFAM" id="SSF46955">
    <property type="entry name" value="Putative DNA-binding domain"/>
    <property type="match status" value="1"/>
</dbReference>
<gene>
    <name evidence="7" type="ORF">CRM94_03190</name>
</gene>
<keyword evidence="1" id="KW-0805">Transcription regulation</keyword>
<evidence type="ECO:0000256" key="3">
    <source>
        <dbReference type="ARBA" id="ARBA00023163"/>
    </source>
</evidence>
<protein>
    <submittedName>
        <fullName evidence="7">MerR family transcriptional regulator</fullName>
    </submittedName>
</protein>
<dbReference type="AlphaFoldDB" id="A0A2A7SC05"/>
<dbReference type="InterPro" id="IPR000551">
    <property type="entry name" value="MerR-type_HTH_dom"/>
</dbReference>
<dbReference type="RefSeq" id="WP_096752243.1">
    <property type="nucleotide sequence ID" value="NZ_CADEPO010000007.1"/>
</dbReference>
<evidence type="ECO:0000256" key="2">
    <source>
        <dbReference type="ARBA" id="ARBA00023125"/>
    </source>
</evidence>
<keyword evidence="4" id="KW-0175">Coiled coil</keyword>
<dbReference type="PRINTS" id="PR00040">
    <property type="entry name" value="HTHMERR"/>
</dbReference>
<dbReference type="PROSITE" id="PS50937">
    <property type="entry name" value="HTH_MERR_2"/>
    <property type="match status" value="1"/>
</dbReference>
<name>A0A2A7SC05_BURGA</name>
<dbReference type="GO" id="GO:0003677">
    <property type="term" value="F:DNA binding"/>
    <property type="evidence" value="ECO:0007669"/>
    <property type="project" value="UniProtKB-KW"/>
</dbReference>
<dbReference type="InterPro" id="IPR009061">
    <property type="entry name" value="DNA-bd_dom_put_sf"/>
</dbReference>
<organism evidence="7 8">
    <name type="scientific">Burkholderia gladioli</name>
    <name type="common">Pseudomonas marginata</name>
    <name type="synonym">Phytomonas marginata</name>
    <dbReference type="NCBI Taxonomy" id="28095"/>
    <lineage>
        <taxon>Bacteria</taxon>
        <taxon>Pseudomonadati</taxon>
        <taxon>Pseudomonadota</taxon>
        <taxon>Betaproteobacteria</taxon>
        <taxon>Burkholderiales</taxon>
        <taxon>Burkholderiaceae</taxon>
        <taxon>Burkholderia</taxon>
    </lineage>
</organism>
<comment type="caution">
    <text evidence="7">The sequence shown here is derived from an EMBL/GenBank/DDBJ whole genome shotgun (WGS) entry which is preliminary data.</text>
</comment>
<sequence length="155" mass="16983">MKIGELAKRSGLAPSRIRFYEASGLLRAAQRQANGYREYAPEAQLVLALIVRAQEAGFSLDEIRSMLPDDLADWRHADLVPKLRAKVADIEAMEQRLAASKARLLEVIRQVEGKPDEMACRDNAKRMLDELVAAPPSASSPAPSPLPPEHADTAS</sequence>
<accession>A0A2A7SC05</accession>
<evidence type="ECO:0000256" key="1">
    <source>
        <dbReference type="ARBA" id="ARBA00023015"/>
    </source>
</evidence>
<evidence type="ECO:0000313" key="8">
    <source>
        <dbReference type="Proteomes" id="UP000220629"/>
    </source>
</evidence>
<dbReference type="GO" id="GO:0003700">
    <property type="term" value="F:DNA-binding transcription factor activity"/>
    <property type="evidence" value="ECO:0007669"/>
    <property type="project" value="InterPro"/>
</dbReference>
<dbReference type="Gene3D" id="1.10.1660.10">
    <property type="match status" value="1"/>
</dbReference>
<evidence type="ECO:0000256" key="4">
    <source>
        <dbReference type="SAM" id="Coils"/>
    </source>
</evidence>
<dbReference type="SMART" id="SM00422">
    <property type="entry name" value="HTH_MERR"/>
    <property type="match status" value="1"/>
</dbReference>
<feature type="region of interest" description="Disordered" evidence="5">
    <location>
        <begin position="132"/>
        <end position="155"/>
    </location>
</feature>
<feature type="domain" description="HTH merR-type" evidence="6">
    <location>
        <begin position="1"/>
        <end position="69"/>
    </location>
</feature>
<dbReference type="PANTHER" id="PTHR30204:SF94">
    <property type="entry name" value="HEAVY METAL-DEPENDENT TRANSCRIPTIONAL REGULATOR HI_0293-RELATED"/>
    <property type="match status" value="1"/>
</dbReference>
<keyword evidence="3" id="KW-0804">Transcription</keyword>
<dbReference type="PANTHER" id="PTHR30204">
    <property type="entry name" value="REDOX-CYCLING DRUG-SENSING TRANSCRIPTIONAL ACTIVATOR SOXR"/>
    <property type="match status" value="1"/>
</dbReference>
<dbReference type="PROSITE" id="PS00552">
    <property type="entry name" value="HTH_MERR_1"/>
    <property type="match status" value="1"/>
</dbReference>
<evidence type="ECO:0000256" key="5">
    <source>
        <dbReference type="SAM" id="MobiDB-lite"/>
    </source>
</evidence>
<keyword evidence="2" id="KW-0238">DNA-binding</keyword>
<evidence type="ECO:0000259" key="6">
    <source>
        <dbReference type="PROSITE" id="PS50937"/>
    </source>
</evidence>
<dbReference type="EMBL" id="PDDY01000001">
    <property type="protein sequence ID" value="PEH41244.1"/>
    <property type="molecule type" value="Genomic_DNA"/>
</dbReference>
<feature type="coiled-coil region" evidence="4">
    <location>
        <begin position="83"/>
        <end position="110"/>
    </location>
</feature>
<evidence type="ECO:0000313" key="7">
    <source>
        <dbReference type="EMBL" id="PEH41244.1"/>
    </source>
</evidence>
<dbReference type="Pfam" id="PF13411">
    <property type="entry name" value="MerR_1"/>
    <property type="match status" value="1"/>
</dbReference>
<dbReference type="InterPro" id="IPR047057">
    <property type="entry name" value="MerR_fam"/>
</dbReference>
<proteinExistence type="predicted"/>
<dbReference type="Proteomes" id="UP000220629">
    <property type="component" value="Unassembled WGS sequence"/>
</dbReference>
<reference evidence="8" key="1">
    <citation type="submission" date="2017-09" db="EMBL/GenBank/DDBJ databases">
        <title>FDA dAtabase for Regulatory Grade micrObial Sequences (FDA-ARGOS): Supporting development and validation of Infectious Disease Dx tests.</title>
        <authorList>
            <person name="Minogue T."/>
            <person name="Wolcott M."/>
            <person name="Wasieloski L."/>
            <person name="Aguilar W."/>
            <person name="Moore D."/>
            <person name="Tallon L."/>
            <person name="Sadzewicz L."/>
            <person name="Ott S."/>
            <person name="Zhao X."/>
            <person name="Nagaraj S."/>
            <person name="Vavikolanu K."/>
            <person name="Aluvathingal J."/>
            <person name="Nadendla S."/>
            <person name="Sichtig H."/>
        </authorList>
    </citation>
    <scope>NUCLEOTIDE SEQUENCE [LARGE SCALE GENOMIC DNA]</scope>
    <source>
        <strain evidence="8">FDAARGOS_390</strain>
    </source>
</reference>